<reference evidence="6 7" key="1">
    <citation type="journal article" date="2021" name="ISME Commun">
        <title>Automated analysis of genomic sequences facilitates high-throughput and comprehensive description of bacteria.</title>
        <authorList>
            <person name="Hitch T.C.A."/>
        </authorList>
    </citation>
    <scope>NUCLEOTIDE SEQUENCE [LARGE SCALE GENOMIC DNA]</scope>
    <source>
        <strain evidence="6 7">Sanger_23</strain>
    </source>
</reference>
<dbReference type="InterPro" id="IPR018484">
    <property type="entry name" value="FGGY_N"/>
</dbReference>
<proteinExistence type="inferred from homology"/>
<comment type="caution">
    <text evidence="6">The sequence shown here is derived from an EMBL/GenBank/DDBJ whole genome shotgun (WGS) entry which is preliminary data.</text>
</comment>
<dbReference type="Pfam" id="PF02782">
    <property type="entry name" value="FGGY_C"/>
    <property type="match status" value="1"/>
</dbReference>
<evidence type="ECO:0000256" key="1">
    <source>
        <dbReference type="ARBA" id="ARBA00009156"/>
    </source>
</evidence>
<organism evidence="6 7">
    <name type="scientific">Blautia ammoniilytica</name>
    <dbReference type="NCBI Taxonomy" id="2981782"/>
    <lineage>
        <taxon>Bacteria</taxon>
        <taxon>Bacillati</taxon>
        <taxon>Bacillota</taxon>
        <taxon>Clostridia</taxon>
        <taxon>Lachnospirales</taxon>
        <taxon>Lachnospiraceae</taxon>
        <taxon>Blautia</taxon>
    </lineage>
</organism>
<dbReference type="InterPro" id="IPR043129">
    <property type="entry name" value="ATPase_NBD"/>
</dbReference>
<evidence type="ECO:0000256" key="2">
    <source>
        <dbReference type="ARBA" id="ARBA00022679"/>
    </source>
</evidence>
<dbReference type="Gene3D" id="3.30.420.40">
    <property type="match status" value="2"/>
</dbReference>
<feature type="domain" description="Carbohydrate kinase FGGY N-terminal" evidence="4">
    <location>
        <begin position="16"/>
        <end position="242"/>
    </location>
</feature>
<evidence type="ECO:0000259" key="5">
    <source>
        <dbReference type="Pfam" id="PF02782"/>
    </source>
</evidence>
<evidence type="ECO:0000256" key="3">
    <source>
        <dbReference type="ARBA" id="ARBA00022777"/>
    </source>
</evidence>
<sequence length="538" mass="59371">MSIAENRQAILEGRTALGIELGSTRIKAVLINEQNEPIASGGHEWENRYEHGVWTYSLEDVWSGLQGCYQSLLMDIKEKYGAETELTRTGAIGISAMMHGYMPFDKEGNLLVPFRTWRNNITGEASEKLSELFHYNVPQRWSIAHLYQAILKGEPHVKDIDYITTLEAYVHWKLTGQRVLGIGDVAGMFPVDCETKDYNETMIQQFDQLVQPYGFGWKLRDIMPRCLVAGQEAGCLTEEGARLLDVSGRLQAGIPMCPPEGDAGTGMVATNSVAMRTGNVSAGTSVFASIVLEKELSAPYKEIDMVATPSGHPVAMAHSNNCTTDLNAWVGIFKEFAQAMGMEVDMNQLYGTLYRKALEGDKDGGGLLSYCYYSGEHMTGFEEGRPLFVRSPESHFTLANFMRTNLYTCLGAMRVGLDILFKKEDVKVSRLLGHGGLFKTKGVGQQILADAVGAPVSVMDTAGEGGAWGIAVLASYLIHKKERETLEDFLDQKVFAGNMGTTLAPDPEGIEGYNRFMERYLKGIPVERAAVDSDIWTE</sequence>
<name>A0ABT2TYL1_9FIRM</name>
<dbReference type="SUPFAM" id="SSF53067">
    <property type="entry name" value="Actin-like ATPase domain"/>
    <property type="match status" value="2"/>
</dbReference>
<dbReference type="PANTHER" id="PTHR43095:SF5">
    <property type="entry name" value="XYLULOSE KINASE"/>
    <property type="match status" value="1"/>
</dbReference>
<dbReference type="EMBL" id="JAOQJL010000076">
    <property type="protein sequence ID" value="MCU6767323.1"/>
    <property type="molecule type" value="Genomic_DNA"/>
</dbReference>
<dbReference type="RefSeq" id="WP_158422946.1">
    <property type="nucleotide sequence ID" value="NZ_JAOQJL010000076.1"/>
</dbReference>
<dbReference type="PANTHER" id="PTHR43095">
    <property type="entry name" value="SUGAR KINASE"/>
    <property type="match status" value="1"/>
</dbReference>
<protein>
    <submittedName>
        <fullName evidence="6">FGGY-family carbohydrate kinase</fullName>
    </submittedName>
</protein>
<evidence type="ECO:0000313" key="6">
    <source>
        <dbReference type="EMBL" id="MCU6767323.1"/>
    </source>
</evidence>
<keyword evidence="7" id="KW-1185">Reference proteome</keyword>
<evidence type="ECO:0000259" key="4">
    <source>
        <dbReference type="Pfam" id="PF00370"/>
    </source>
</evidence>
<dbReference type="InterPro" id="IPR018485">
    <property type="entry name" value="FGGY_C"/>
</dbReference>
<dbReference type="Proteomes" id="UP001652409">
    <property type="component" value="Unassembled WGS sequence"/>
</dbReference>
<keyword evidence="2" id="KW-0808">Transferase</keyword>
<keyword evidence="3 6" id="KW-0418">Kinase</keyword>
<dbReference type="InterPro" id="IPR050406">
    <property type="entry name" value="FGGY_Carb_Kinase"/>
</dbReference>
<accession>A0ABT2TYL1</accession>
<dbReference type="GO" id="GO:0016301">
    <property type="term" value="F:kinase activity"/>
    <property type="evidence" value="ECO:0007669"/>
    <property type="project" value="UniProtKB-KW"/>
</dbReference>
<dbReference type="CDD" id="cd07809">
    <property type="entry name" value="ASKHA_NBD_FGGY_BaXK-like"/>
    <property type="match status" value="1"/>
</dbReference>
<dbReference type="Pfam" id="PF00370">
    <property type="entry name" value="FGGY_N"/>
    <property type="match status" value="1"/>
</dbReference>
<comment type="similarity">
    <text evidence="1">Belongs to the FGGY kinase family.</text>
</comment>
<feature type="domain" description="Carbohydrate kinase FGGY C-terminal" evidence="5">
    <location>
        <begin position="279"/>
        <end position="476"/>
    </location>
</feature>
<gene>
    <name evidence="6" type="ORF">OCV61_18375</name>
</gene>
<evidence type="ECO:0000313" key="7">
    <source>
        <dbReference type="Proteomes" id="UP001652409"/>
    </source>
</evidence>